<evidence type="ECO:0000313" key="3">
    <source>
        <dbReference type="EMBL" id="OIJ16518.1"/>
    </source>
</evidence>
<keyword evidence="4" id="KW-1185">Reference proteome</keyword>
<dbReference type="OrthoDB" id="1661308at2"/>
<gene>
    <name evidence="3" type="ORF">BKP45_21165</name>
</gene>
<dbReference type="EMBL" id="MLQS01000035">
    <property type="protein sequence ID" value="OIJ16518.1"/>
    <property type="molecule type" value="Genomic_DNA"/>
</dbReference>
<dbReference type="Pfam" id="PF09664">
    <property type="entry name" value="DUF2399"/>
    <property type="match status" value="1"/>
</dbReference>
<feature type="domain" description="DUF2399" evidence="1">
    <location>
        <begin position="266"/>
        <end position="421"/>
    </location>
</feature>
<dbReference type="STRING" id="472963.BKP45_21165"/>
<sequence length="428" mass="49944">MDSLLKFEAKHYFGKKEFKRLFQLFKEKIESLGKVGGTVTFEPTPDERMAIERWLDKEFTRKSITVNLENFEGRLKGLKFEEFTLWELVELVTEKRIIPKKEREKQQLSEKQSFFEGLEKEFEHSYTNILLKKIRNKDRDVTWITTLYNCGDYQTIKTLFRALTSLPSVEEFERLPVFSERITGDPHYFDNIDRLCNVLEIIQAYKEERFYRSNLLSEEKEALLEAYGLAKDDLHNFVTCYGLEASRDGQIVQQWHWANLEKTVQNIPLRSMKRLDSISPVIGNAVYVIENSGVYSSVIDRLEGSLAPLICTHGNFKLSGLLLLDKVVKNGCKIYYSGDFDANGVAFAYFLRRRYGHSVQFWRMGYEDYIDSISPISLTERAIKRLTSINDIDLLPAINEMVNRKKAGYQEALLKKLVDDVILYSKEN</sequence>
<evidence type="ECO:0000259" key="1">
    <source>
        <dbReference type="Pfam" id="PF09664"/>
    </source>
</evidence>
<proteinExistence type="predicted"/>
<dbReference type="Pfam" id="PF11796">
    <property type="entry name" value="DUF3323"/>
    <property type="match status" value="1"/>
</dbReference>
<dbReference type="AlphaFoldDB" id="A0A1S2LVH8"/>
<protein>
    <recommendedName>
        <fullName evidence="5">TIGR02679 family protein</fullName>
    </recommendedName>
</protein>
<evidence type="ECO:0000313" key="4">
    <source>
        <dbReference type="Proteomes" id="UP000180057"/>
    </source>
</evidence>
<reference evidence="3 4" key="1">
    <citation type="submission" date="2016-10" db="EMBL/GenBank/DDBJ databases">
        <title>Draft genome sequences of four alkaliphilic bacteria belonging to the Anaerobacillus genus.</title>
        <authorList>
            <person name="Bassil N.M."/>
            <person name="Lloyd J.R."/>
        </authorList>
    </citation>
    <scope>NUCLEOTIDE SEQUENCE [LARGE SCALE GENOMIC DNA]</scope>
    <source>
        <strain evidence="3 4">DSM 22531</strain>
    </source>
</reference>
<dbReference type="Proteomes" id="UP000180057">
    <property type="component" value="Unassembled WGS sequence"/>
</dbReference>
<dbReference type="RefSeq" id="WP_071391138.1">
    <property type="nucleotide sequence ID" value="NZ_MLQS01000035.1"/>
</dbReference>
<evidence type="ECO:0000259" key="2">
    <source>
        <dbReference type="Pfam" id="PF11796"/>
    </source>
</evidence>
<organism evidence="3 4">
    <name type="scientific">Anaerobacillus alkalidiazotrophicus</name>
    <dbReference type="NCBI Taxonomy" id="472963"/>
    <lineage>
        <taxon>Bacteria</taxon>
        <taxon>Bacillati</taxon>
        <taxon>Bacillota</taxon>
        <taxon>Bacilli</taxon>
        <taxon>Bacillales</taxon>
        <taxon>Bacillaceae</taxon>
        <taxon>Anaerobacillus</taxon>
    </lineage>
</organism>
<evidence type="ECO:0008006" key="5">
    <source>
        <dbReference type="Google" id="ProtNLM"/>
    </source>
</evidence>
<dbReference type="InterPro" id="IPR024466">
    <property type="entry name" value="CHP02679_N"/>
</dbReference>
<comment type="caution">
    <text evidence="3">The sequence shown here is derived from an EMBL/GenBank/DDBJ whole genome shotgun (WGS) entry which is preliminary data.</text>
</comment>
<dbReference type="InterPro" id="IPR024465">
    <property type="entry name" value="DUF2399"/>
</dbReference>
<accession>A0A1S2LVH8</accession>
<name>A0A1S2LVH8_9BACI</name>
<feature type="domain" description="Conserved hypothetical protein CHP02679 N terminus" evidence="2">
    <location>
        <begin position="36"/>
        <end position="244"/>
    </location>
</feature>